<keyword evidence="2 5" id="KW-0479">Metal-binding</keyword>
<evidence type="ECO:0000256" key="5">
    <source>
        <dbReference type="HAMAP-Rule" id="MF_01024"/>
    </source>
</evidence>
<comment type="caution">
    <text evidence="5">Lacks conserved residue(s) required for the propagation of feature annotation.</text>
</comment>
<comment type="cofactor">
    <cofactor evidence="5 9">
        <name>Zn(2+)</name>
        <dbReference type="ChEBI" id="CHEBI:29105"/>
    </cofactor>
    <text evidence="5 9">Binds 1 zinc ion per subunit.</text>
</comment>
<feature type="binding site" evidence="5 8">
    <location>
        <position position="248"/>
    </location>
    <ligand>
        <name>substrate</name>
    </ligand>
</feature>
<feature type="binding site" evidence="5 8">
    <location>
        <position position="223"/>
    </location>
    <ligand>
        <name>substrate</name>
    </ligand>
</feature>
<evidence type="ECO:0000256" key="7">
    <source>
        <dbReference type="PIRSR" id="PIRSR000099-1"/>
    </source>
</evidence>
<keyword evidence="3 5" id="KW-0862">Zinc</keyword>
<feature type="active site" description="Proton acceptor" evidence="5 7">
    <location>
        <position position="313"/>
    </location>
</feature>
<dbReference type="Gene3D" id="1.20.5.1300">
    <property type="match status" value="1"/>
</dbReference>
<feature type="active site" description="Proton acceptor" evidence="5 7">
    <location>
        <position position="314"/>
    </location>
</feature>
<protein>
    <recommendedName>
        <fullName evidence="5">Histidinol dehydrogenase</fullName>
        <shortName evidence="5">HDH</shortName>
        <ecNumber evidence="5">1.1.1.23</ecNumber>
    </recommendedName>
</protein>
<feature type="binding site" evidence="5 8">
    <location>
        <position position="314"/>
    </location>
    <ligand>
        <name>substrate</name>
    </ligand>
</feature>
<feature type="binding site" evidence="5 8">
    <location>
        <position position="245"/>
    </location>
    <ligand>
        <name>substrate</name>
    </ligand>
</feature>
<evidence type="ECO:0000256" key="9">
    <source>
        <dbReference type="PIRSR" id="PIRSR000099-4"/>
    </source>
</evidence>
<reference evidence="11" key="1">
    <citation type="submission" date="2010-01" db="EMBL/GenBank/DDBJ databases">
        <title>Genome fragments of uncultured bacteria from the North Pacific Subtropical Gyre.</title>
        <authorList>
            <person name="Pham V.D."/>
            <person name="DeLong E.F."/>
        </authorList>
    </citation>
    <scope>NUCLEOTIDE SEQUENCE</scope>
</reference>
<accession>E7CA13</accession>
<dbReference type="CDD" id="cd06572">
    <property type="entry name" value="Histidinol_dh"/>
    <property type="match status" value="1"/>
</dbReference>
<keyword evidence="5" id="KW-0520">NAD</keyword>
<evidence type="ECO:0000256" key="10">
    <source>
        <dbReference type="RuleBase" id="RU004175"/>
    </source>
</evidence>
<dbReference type="EC" id="1.1.1.23" evidence="5"/>
<dbReference type="NCBIfam" id="TIGR00069">
    <property type="entry name" value="hisD"/>
    <property type="match status" value="1"/>
</dbReference>
<comment type="catalytic activity">
    <reaction evidence="5">
        <text>L-histidinol + 2 NAD(+) + H2O = L-histidine + 2 NADH + 3 H(+)</text>
        <dbReference type="Rhea" id="RHEA:20641"/>
        <dbReference type="ChEBI" id="CHEBI:15377"/>
        <dbReference type="ChEBI" id="CHEBI:15378"/>
        <dbReference type="ChEBI" id="CHEBI:57540"/>
        <dbReference type="ChEBI" id="CHEBI:57595"/>
        <dbReference type="ChEBI" id="CHEBI:57699"/>
        <dbReference type="ChEBI" id="CHEBI:57945"/>
        <dbReference type="EC" id="1.1.1.23"/>
    </reaction>
</comment>
<comment type="pathway">
    <text evidence="5">Amino-acid biosynthesis; L-histidine biosynthesis; L-histidine from 5-phospho-alpha-D-ribose 1-diphosphate: step 9/9.</text>
</comment>
<comment type="function">
    <text evidence="5">Catalyzes the sequential NAD-dependent oxidations of L-histidinol to L-histidinaldehyde and then to L-histidine.</text>
</comment>
<comment type="similarity">
    <text evidence="1 5 6 10">Belongs to the histidinol dehydrogenase family.</text>
</comment>
<dbReference type="Gene3D" id="3.40.50.1980">
    <property type="entry name" value="Nitrogenase molybdenum iron protein domain"/>
    <property type="match status" value="2"/>
</dbReference>
<dbReference type="EMBL" id="GU574703">
    <property type="protein sequence ID" value="ADH42997.1"/>
    <property type="molecule type" value="Genomic_DNA"/>
</dbReference>
<evidence type="ECO:0000256" key="4">
    <source>
        <dbReference type="ARBA" id="ARBA00023002"/>
    </source>
</evidence>
<dbReference type="AlphaFoldDB" id="E7CA13"/>
<dbReference type="PIRSF" id="PIRSF000099">
    <property type="entry name" value="Histidinol_dh"/>
    <property type="match status" value="1"/>
</dbReference>
<dbReference type="InterPro" id="IPR022695">
    <property type="entry name" value="Histidinol_DH_monofunct"/>
</dbReference>
<dbReference type="PANTHER" id="PTHR21256">
    <property type="entry name" value="HISTIDINOL DEHYDROGENASE HDH"/>
    <property type="match status" value="1"/>
</dbReference>
<dbReference type="FunFam" id="3.40.50.1980:FF:000001">
    <property type="entry name" value="Histidinol dehydrogenase"/>
    <property type="match status" value="1"/>
</dbReference>
<dbReference type="Pfam" id="PF00815">
    <property type="entry name" value="Histidinol_dh"/>
    <property type="match status" value="1"/>
</dbReference>
<keyword evidence="4 5" id="KW-0560">Oxidoreductase</keyword>
<dbReference type="GO" id="GO:0000105">
    <property type="term" value="P:L-histidine biosynthetic process"/>
    <property type="evidence" value="ECO:0007669"/>
    <property type="project" value="UniProtKB-UniRule"/>
</dbReference>
<feature type="binding site" evidence="5 9">
    <location>
        <position position="245"/>
    </location>
    <ligand>
        <name>Zn(2+)</name>
        <dbReference type="ChEBI" id="CHEBI:29105"/>
    </ligand>
</feature>
<dbReference type="HAMAP" id="MF_01024">
    <property type="entry name" value="HisD"/>
    <property type="match status" value="1"/>
</dbReference>
<dbReference type="PRINTS" id="PR00083">
    <property type="entry name" value="HOLDHDRGNASE"/>
</dbReference>
<organism evidence="11">
    <name type="scientific">uncultured SAR11 cluster alpha proteobacterium H17925_38M03</name>
    <dbReference type="NCBI Taxonomy" id="715037"/>
    <lineage>
        <taxon>Bacteria</taxon>
        <taxon>Pseudomonadati</taxon>
        <taxon>Pseudomonadota</taxon>
        <taxon>Alphaproteobacteria</taxon>
        <taxon>Candidatus Pelagibacterales</taxon>
        <taxon>environmental samples</taxon>
    </lineage>
</organism>
<dbReference type="SUPFAM" id="SSF53720">
    <property type="entry name" value="ALDH-like"/>
    <property type="match status" value="1"/>
</dbReference>
<keyword evidence="5" id="KW-0368">Histidine biosynthesis</keyword>
<feature type="binding site" evidence="5 8">
    <location>
        <position position="406"/>
    </location>
    <ligand>
        <name>substrate</name>
    </ligand>
</feature>
<dbReference type="InterPro" id="IPR012131">
    <property type="entry name" value="Hstdl_DH"/>
</dbReference>
<evidence type="ECO:0000256" key="3">
    <source>
        <dbReference type="ARBA" id="ARBA00022833"/>
    </source>
</evidence>
<dbReference type="GO" id="GO:0005829">
    <property type="term" value="C:cytosol"/>
    <property type="evidence" value="ECO:0007669"/>
    <property type="project" value="TreeGrafter"/>
</dbReference>
<proteinExistence type="inferred from homology"/>
<evidence type="ECO:0000256" key="6">
    <source>
        <dbReference type="PIRNR" id="PIRNR000099"/>
    </source>
</evidence>
<dbReference type="GO" id="GO:0004399">
    <property type="term" value="F:histidinol dehydrogenase activity"/>
    <property type="evidence" value="ECO:0007669"/>
    <property type="project" value="UniProtKB-UniRule"/>
</dbReference>
<feature type="binding site" evidence="5 9">
    <location>
        <position position="248"/>
    </location>
    <ligand>
        <name>Zn(2+)</name>
        <dbReference type="ChEBI" id="CHEBI:29105"/>
    </ligand>
</feature>
<feature type="binding site" evidence="5 9">
    <location>
        <position position="406"/>
    </location>
    <ligand>
        <name>Zn(2+)</name>
        <dbReference type="ChEBI" id="CHEBI:29105"/>
    </ligand>
</feature>
<name>E7CA13_9PROT</name>
<dbReference type="PANTHER" id="PTHR21256:SF2">
    <property type="entry name" value="HISTIDINE BIOSYNTHESIS TRIFUNCTIONAL PROTEIN"/>
    <property type="match status" value="1"/>
</dbReference>
<dbReference type="GO" id="GO:0051287">
    <property type="term" value="F:NAD binding"/>
    <property type="evidence" value="ECO:0007669"/>
    <property type="project" value="InterPro"/>
</dbReference>
<feature type="binding site" evidence="5 8">
    <location>
        <position position="347"/>
    </location>
    <ligand>
        <name>substrate</name>
    </ligand>
</feature>
<feature type="binding site" evidence="5 8">
    <location>
        <position position="401"/>
    </location>
    <ligand>
        <name>substrate</name>
    </ligand>
</feature>
<dbReference type="InterPro" id="IPR016161">
    <property type="entry name" value="Ald_DH/histidinol_DH"/>
</dbReference>
<dbReference type="GO" id="GO:0008270">
    <property type="term" value="F:zinc ion binding"/>
    <property type="evidence" value="ECO:0007669"/>
    <property type="project" value="UniProtKB-UniRule"/>
</dbReference>
<evidence type="ECO:0000256" key="8">
    <source>
        <dbReference type="PIRSR" id="PIRSR000099-3"/>
    </source>
</evidence>
<gene>
    <name evidence="5" type="primary">hisD</name>
</gene>
<sequence>MLEVFLNKRKSTQKNIASSVYKIIQEVKKNGDKAVLNYERKYSKIKTKSNKIFFSNKEINQIAKKTDIKIKKAIDLAFSRIKKFHLKQKFSNFKFKDKYNNELSYKYSSIEKVGVYVPGGTANYPSTVLMNCIPAIVAGVKNIYLTTPCLDTKINPAVVYAAKKCGVKKIYKTGGAHSIAALTYGTKKFEKVDKIVGPGNAFVALAKKEVFGDVGIDMVAGPSEVSIVGDKYSDPKLIAADLIAQAEHDIYAQSILITDNKQLISSVNKSLRQQLVNLPKKRIATQSLKKFGLAIYTNSKNKISKIINIIAPEHLELCTSYNDKIVKNVKNAGSIFIGKFSPEAIGDYLAGPNHVLPTSGSARFSSGLSVNDFLKRHSLIKITKTGIERLGASVINLARYENLDGHANSVKIRLKKVN</sequence>
<evidence type="ECO:0000313" key="11">
    <source>
        <dbReference type="EMBL" id="ADH42997.1"/>
    </source>
</evidence>
<keyword evidence="5" id="KW-0028">Amino-acid biosynthesis</keyword>
<evidence type="ECO:0000256" key="1">
    <source>
        <dbReference type="ARBA" id="ARBA00010178"/>
    </source>
</evidence>
<evidence type="ECO:0000256" key="2">
    <source>
        <dbReference type="ARBA" id="ARBA00022723"/>
    </source>
</evidence>
<dbReference type="FunFam" id="3.40.50.1980:FF:000026">
    <property type="entry name" value="Histidinol dehydrogenase"/>
    <property type="match status" value="1"/>
</dbReference>
<feature type="binding site" evidence="5 9">
    <location>
        <position position="347"/>
    </location>
    <ligand>
        <name>Zn(2+)</name>
        <dbReference type="ChEBI" id="CHEBI:29105"/>
    </ligand>
</feature>
<dbReference type="UniPathway" id="UPA00031">
    <property type="reaction ID" value="UER00014"/>
</dbReference>